<sequence length="296" mass="33611">MIENMNELRSFIVVAQTGSFTKAAARLGVSTSALSHAMRKLEEQLKIKLFNRTTRSVATTEAGEQLFKKLFPLFESIEDNVNALSTFRDTLNGTLRINGADHSFLYAIWDKLLAFMQKYPEVKLELTSDMKFADIVAGRFDAGIRLGKEVDQDMIAVRISEDMQMALVATPQYLEKHGTPKSINDLTKHQCLCVRMPTSEGLFVWEFRSPKTKELIKFTPSGRLIVNNNFLVKKACLSHLGLALIPKDRVAEELKTGEVVEILSNHAIHYEGYHLYYPNRRQNSPLFKALVEELRV</sequence>
<dbReference type="PROSITE" id="PS50931">
    <property type="entry name" value="HTH_LYSR"/>
    <property type="match status" value="1"/>
</dbReference>
<feature type="domain" description="HTH lysR-type" evidence="5">
    <location>
        <begin position="1"/>
        <end position="60"/>
    </location>
</feature>
<dbReference type="InterPro" id="IPR036390">
    <property type="entry name" value="WH_DNA-bd_sf"/>
</dbReference>
<dbReference type="InterPro" id="IPR036388">
    <property type="entry name" value="WH-like_DNA-bd_sf"/>
</dbReference>
<dbReference type="PRINTS" id="PR00039">
    <property type="entry name" value="HTHLYSR"/>
</dbReference>
<dbReference type="Pfam" id="PF03466">
    <property type="entry name" value="LysR_substrate"/>
    <property type="match status" value="1"/>
</dbReference>
<accession>A0A1V3IQ07</accession>
<name>A0A1V3IQ07_9PAST</name>
<dbReference type="GO" id="GO:0006351">
    <property type="term" value="P:DNA-templated transcription"/>
    <property type="evidence" value="ECO:0007669"/>
    <property type="project" value="TreeGrafter"/>
</dbReference>
<dbReference type="SUPFAM" id="SSF53850">
    <property type="entry name" value="Periplasmic binding protein-like II"/>
    <property type="match status" value="1"/>
</dbReference>
<evidence type="ECO:0000313" key="7">
    <source>
        <dbReference type="Proteomes" id="UP000189433"/>
    </source>
</evidence>
<comment type="similarity">
    <text evidence="1">Belongs to the LysR transcriptional regulatory family.</text>
</comment>
<proteinExistence type="inferred from homology"/>
<dbReference type="EMBL" id="MLHJ01000018">
    <property type="protein sequence ID" value="OOF44352.1"/>
    <property type="molecule type" value="Genomic_DNA"/>
</dbReference>
<dbReference type="FunFam" id="1.10.10.10:FF:000001">
    <property type="entry name" value="LysR family transcriptional regulator"/>
    <property type="match status" value="1"/>
</dbReference>
<gene>
    <name evidence="6" type="ORF">BKK50_02745</name>
</gene>
<dbReference type="Proteomes" id="UP000189433">
    <property type="component" value="Unassembled WGS sequence"/>
</dbReference>
<dbReference type="STRING" id="1908260.BKK50_02745"/>
<keyword evidence="3" id="KW-0238">DNA-binding</keyword>
<dbReference type="InterPro" id="IPR005119">
    <property type="entry name" value="LysR_subst-bd"/>
</dbReference>
<keyword evidence="4" id="KW-0804">Transcription</keyword>
<evidence type="ECO:0000256" key="3">
    <source>
        <dbReference type="ARBA" id="ARBA00023125"/>
    </source>
</evidence>
<dbReference type="SUPFAM" id="SSF46785">
    <property type="entry name" value="Winged helix' DNA-binding domain"/>
    <property type="match status" value="1"/>
</dbReference>
<organism evidence="6 7">
    <name type="scientific">Rodentibacter rarus</name>
    <dbReference type="NCBI Taxonomy" id="1908260"/>
    <lineage>
        <taxon>Bacteria</taxon>
        <taxon>Pseudomonadati</taxon>
        <taxon>Pseudomonadota</taxon>
        <taxon>Gammaproteobacteria</taxon>
        <taxon>Pasteurellales</taxon>
        <taxon>Pasteurellaceae</taxon>
        <taxon>Rodentibacter</taxon>
    </lineage>
</organism>
<dbReference type="GO" id="GO:0043565">
    <property type="term" value="F:sequence-specific DNA binding"/>
    <property type="evidence" value="ECO:0007669"/>
    <property type="project" value="TreeGrafter"/>
</dbReference>
<evidence type="ECO:0000256" key="2">
    <source>
        <dbReference type="ARBA" id="ARBA00023015"/>
    </source>
</evidence>
<protein>
    <submittedName>
        <fullName evidence="6">LysR family transcriptional regulator</fullName>
    </submittedName>
</protein>
<dbReference type="InterPro" id="IPR058163">
    <property type="entry name" value="LysR-type_TF_proteobact-type"/>
</dbReference>
<dbReference type="Gene3D" id="3.40.190.290">
    <property type="match status" value="1"/>
</dbReference>
<keyword evidence="7" id="KW-1185">Reference proteome</keyword>
<dbReference type="PANTHER" id="PTHR30537">
    <property type="entry name" value="HTH-TYPE TRANSCRIPTIONAL REGULATOR"/>
    <property type="match status" value="1"/>
</dbReference>
<comment type="caution">
    <text evidence="6">The sequence shown here is derived from an EMBL/GenBank/DDBJ whole genome shotgun (WGS) entry which is preliminary data.</text>
</comment>
<dbReference type="RefSeq" id="WP_077415107.1">
    <property type="nucleotide sequence ID" value="NZ_MLHJ01000018.1"/>
</dbReference>
<evidence type="ECO:0000256" key="1">
    <source>
        <dbReference type="ARBA" id="ARBA00009437"/>
    </source>
</evidence>
<reference evidence="6 7" key="1">
    <citation type="submission" date="2016-10" db="EMBL/GenBank/DDBJ databases">
        <title>Rodentibacter gen. nov. and new species.</title>
        <authorList>
            <person name="Christensen H."/>
        </authorList>
    </citation>
    <scope>NUCLEOTIDE SEQUENCE [LARGE SCALE GENOMIC DNA]</scope>
    <source>
        <strain evidence="6 7">CCUG17206</strain>
    </source>
</reference>
<dbReference type="InterPro" id="IPR000847">
    <property type="entry name" value="LysR_HTH_N"/>
</dbReference>
<evidence type="ECO:0000259" key="5">
    <source>
        <dbReference type="PROSITE" id="PS50931"/>
    </source>
</evidence>
<dbReference type="Gene3D" id="1.10.10.10">
    <property type="entry name" value="Winged helix-like DNA-binding domain superfamily/Winged helix DNA-binding domain"/>
    <property type="match status" value="1"/>
</dbReference>
<dbReference type="OrthoDB" id="9813056at2"/>
<keyword evidence="2" id="KW-0805">Transcription regulation</keyword>
<dbReference type="PANTHER" id="PTHR30537:SF1">
    <property type="entry name" value="HTH-TYPE TRANSCRIPTIONAL REGULATOR PGRR"/>
    <property type="match status" value="1"/>
</dbReference>
<evidence type="ECO:0000313" key="6">
    <source>
        <dbReference type="EMBL" id="OOF44352.1"/>
    </source>
</evidence>
<dbReference type="AlphaFoldDB" id="A0A1V3IQ07"/>
<dbReference type="GO" id="GO:0003700">
    <property type="term" value="F:DNA-binding transcription factor activity"/>
    <property type="evidence" value="ECO:0007669"/>
    <property type="project" value="InterPro"/>
</dbReference>
<dbReference type="Pfam" id="PF00126">
    <property type="entry name" value="HTH_1"/>
    <property type="match status" value="1"/>
</dbReference>
<evidence type="ECO:0000256" key="4">
    <source>
        <dbReference type="ARBA" id="ARBA00023163"/>
    </source>
</evidence>